<proteinExistence type="predicted"/>
<keyword evidence="7" id="KW-1185">Reference proteome</keyword>
<dbReference type="PROSITE" id="PS50013">
    <property type="entry name" value="CHROMO_2"/>
    <property type="match status" value="1"/>
</dbReference>
<dbReference type="Gene3D" id="2.40.50.40">
    <property type="match status" value="1"/>
</dbReference>
<comment type="subcellular location">
    <subcellularLocation>
        <location evidence="1">Nucleus</location>
    </subcellularLocation>
</comment>
<dbReference type="GO" id="GO:0006338">
    <property type="term" value="P:chromatin remodeling"/>
    <property type="evidence" value="ECO:0007669"/>
    <property type="project" value="UniProtKB-ARBA"/>
</dbReference>
<evidence type="ECO:0000259" key="5">
    <source>
        <dbReference type="PROSITE" id="PS50013"/>
    </source>
</evidence>
<dbReference type="Pfam" id="PF00385">
    <property type="entry name" value="Chromo"/>
    <property type="match status" value="1"/>
</dbReference>
<evidence type="ECO:0000256" key="1">
    <source>
        <dbReference type="ARBA" id="ARBA00004123"/>
    </source>
</evidence>
<comment type="subunit">
    <text evidence="2">Component of the NuA4 histone acetyltransferase complex.</text>
</comment>
<dbReference type="InterPro" id="IPR023779">
    <property type="entry name" value="Chromodomain_CS"/>
</dbReference>
<dbReference type="GO" id="GO:0005634">
    <property type="term" value="C:nucleus"/>
    <property type="evidence" value="ECO:0007669"/>
    <property type="project" value="UniProtKB-SubCell"/>
</dbReference>
<sequence>EPEKEPEVVLDSRFYKGKKEYWVKWQGLPLSRCSWESVSVLDKWKDMVDEFEKSRQKEVTGKRKRVGTAVGTTAKKAREGR</sequence>
<gene>
    <name evidence="6" type="ORF">FN846DRAFT_786198</name>
</gene>
<dbReference type="InterPro" id="IPR016197">
    <property type="entry name" value="Chromo-like_dom_sf"/>
</dbReference>
<evidence type="ECO:0000313" key="7">
    <source>
        <dbReference type="Proteomes" id="UP000326924"/>
    </source>
</evidence>
<evidence type="ECO:0000256" key="4">
    <source>
        <dbReference type="SAM" id="MobiDB-lite"/>
    </source>
</evidence>
<dbReference type="SUPFAM" id="SSF54160">
    <property type="entry name" value="Chromo domain-like"/>
    <property type="match status" value="1"/>
</dbReference>
<reference evidence="6 7" key="1">
    <citation type="submission" date="2019-09" db="EMBL/GenBank/DDBJ databases">
        <title>Draft genome of the ectomycorrhizal ascomycete Sphaerosporella brunnea.</title>
        <authorList>
            <consortium name="DOE Joint Genome Institute"/>
            <person name="Benucci G.M."/>
            <person name="Marozzi G."/>
            <person name="Antonielli L."/>
            <person name="Sanchez S."/>
            <person name="Marco P."/>
            <person name="Wang X."/>
            <person name="Falini L.B."/>
            <person name="Barry K."/>
            <person name="Haridas S."/>
            <person name="Lipzen A."/>
            <person name="Labutti K."/>
            <person name="Grigoriev I.V."/>
            <person name="Murat C."/>
            <person name="Martin F."/>
            <person name="Albertini E."/>
            <person name="Donnini D."/>
            <person name="Bonito G."/>
        </authorList>
    </citation>
    <scope>NUCLEOTIDE SEQUENCE [LARGE SCALE GENOMIC DNA]</scope>
    <source>
        <strain evidence="6 7">Sb_GMNB300</strain>
    </source>
</reference>
<feature type="region of interest" description="Disordered" evidence="4">
    <location>
        <begin position="62"/>
        <end position="81"/>
    </location>
</feature>
<protein>
    <recommendedName>
        <fullName evidence="5">Chromo domain-containing protein</fullName>
    </recommendedName>
</protein>
<accession>A0A5J5EHS8</accession>
<dbReference type="InParanoid" id="A0A5J5EHS8"/>
<dbReference type="CDD" id="cd00024">
    <property type="entry name" value="CD_CSD"/>
    <property type="match status" value="1"/>
</dbReference>
<keyword evidence="3" id="KW-0539">Nucleus</keyword>
<feature type="domain" description="Chromo" evidence="5">
    <location>
        <begin position="4"/>
        <end position="63"/>
    </location>
</feature>
<dbReference type="OrthoDB" id="2194250at2759"/>
<comment type="caution">
    <text evidence="6">The sequence shown here is derived from an EMBL/GenBank/DDBJ whole genome shotgun (WGS) entry which is preliminary data.</text>
</comment>
<dbReference type="PROSITE" id="PS00598">
    <property type="entry name" value="CHROMO_1"/>
    <property type="match status" value="1"/>
</dbReference>
<dbReference type="AlphaFoldDB" id="A0A5J5EHS8"/>
<dbReference type="PANTHER" id="PTHR22812">
    <property type="entry name" value="CHROMOBOX PROTEIN"/>
    <property type="match status" value="1"/>
</dbReference>
<dbReference type="InterPro" id="IPR000953">
    <property type="entry name" value="Chromo/chromo_shadow_dom"/>
</dbReference>
<organism evidence="6 7">
    <name type="scientific">Sphaerosporella brunnea</name>
    <dbReference type="NCBI Taxonomy" id="1250544"/>
    <lineage>
        <taxon>Eukaryota</taxon>
        <taxon>Fungi</taxon>
        <taxon>Dikarya</taxon>
        <taxon>Ascomycota</taxon>
        <taxon>Pezizomycotina</taxon>
        <taxon>Pezizomycetes</taxon>
        <taxon>Pezizales</taxon>
        <taxon>Pyronemataceae</taxon>
        <taxon>Sphaerosporella</taxon>
    </lineage>
</organism>
<dbReference type="InterPro" id="IPR051219">
    <property type="entry name" value="Heterochromatin_chromo-domain"/>
</dbReference>
<feature type="non-terminal residue" evidence="6">
    <location>
        <position position="1"/>
    </location>
</feature>
<dbReference type="SMART" id="SM00298">
    <property type="entry name" value="CHROMO"/>
    <property type="match status" value="1"/>
</dbReference>
<evidence type="ECO:0000256" key="3">
    <source>
        <dbReference type="ARBA" id="ARBA00023242"/>
    </source>
</evidence>
<dbReference type="EMBL" id="VXIS01000332">
    <property type="protein sequence ID" value="KAA8894539.1"/>
    <property type="molecule type" value="Genomic_DNA"/>
</dbReference>
<evidence type="ECO:0000313" key="6">
    <source>
        <dbReference type="EMBL" id="KAA8894539.1"/>
    </source>
</evidence>
<dbReference type="Proteomes" id="UP000326924">
    <property type="component" value="Unassembled WGS sequence"/>
</dbReference>
<dbReference type="InterPro" id="IPR023780">
    <property type="entry name" value="Chromo_domain"/>
</dbReference>
<name>A0A5J5EHS8_9PEZI</name>
<evidence type="ECO:0000256" key="2">
    <source>
        <dbReference type="ARBA" id="ARBA00011353"/>
    </source>
</evidence>